<keyword evidence="4" id="KW-1185">Reference proteome</keyword>
<reference evidence="3 4" key="1">
    <citation type="submission" date="2020-02" db="EMBL/GenBank/DDBJ databases">
        <title>A chromosome-scale genome assembly of the black bullhead catfish (Ameiurus melas).</title>
        <authorList>
            <person name="Wen M."/>
            <person name="Zham M."/>
            <person name="Cabau C."/>
            <person name="Klopp C."/>
            <person name="Donnadieu C."/>
            <person name="Roques C."/>
            <person name="Bouchez O."/>
            <person name="Lampietro C."/>
            <person name="Jouanno E."/>
            <person name="Herpin A."/>
            <person name="Louis A."/>
            <person name="Berthelot C."/>
            <person name="Parey E."/>
            <person name="Roest-Crollius H."/>
            <person name="Braasch I."/>
            <person name="Postlethwait J."/>
            <person name="Robinson-Rechavi M."/>
            <person name="Echchiki A."/>
            <person name="Begum T."/>
            <person name="Montfort J."/>
            <person name="Schartl M."/>
            <person name="Bobe J."/>
            <person name="Guiguen Y."/>
        </authorList>
    </citation>
    <scope>NUCLEOTIDE SEQUENCE [LARGE SCALE GENOMIC DNA]</scope>
    <source>
        <strain evidence="3">M_S1</strain>
        <tissue evidence="3">Blood</tissue>
    </source>
</reference>
<feature type="region of interest" description="Disordered" evidence="1">
    <location>
        <begin position="78"/>
        <end position="156"/>
    </location>
</feature>
<dbReference type="GO" id="GO:0005768">
    <property type="term" value="C:endosome"/>
    <property type="evidence" value="ECO:0007669"/>
    <property type="project" value="TreeGrafter"/>
</dbReference>
<feature type="compositionally biased region" description="Basic and acidic residues" evidence="1">
    <location>
        <begin position="1"/>
        <end position="14"/>
    </location>
</feature>
<gene>
    <name evidence="3" type="ORF">AMELA_G00035500</name>
</gene>
<feature type="region of interest" description="Disordered" evidence="1">
    <location>
        <begin position="1"/>
        <end position="53"/>
    </location>
</feature>
<feature type="compositionally biased region" description="Polar residues" evidence="1">
    <location>
        <begin position="92"/>
        <end position="112"/>
    </location>
</feature>
<dbReference type="GO" id="GO:0035091">
    <property type="term" value="F:phosphatidylinositol binding"/>
    <property type="evidence" value="ECO:0007669"/>
    <property type="project" value="TreeGrafter"/>
</dbReference>
<proteinExistence type="predicted"/>
<evidence type="ECO:0000259" key="2">
    <source>
        <dbReference type="Pfam" id="PF08628"/>
    </source>
</evidence>
<dbReference type="Proteomes" id="UP000593565">
    <property type="component" value="Unassembled WGS sequence"/>
</dbReference>
<protein>
    <recommendedName>
        <fullName evidence="2">Sorting nexin C-terminal domain-containing protein</fullName>
    </recommendedName>
</protein>
<evidence type="ECO:0000313" key="4">
    <source>
        <dbReference type="Proteomes" id="UP000593565"/>
    </source>
</evidence>
<feature type="domain" description="Sorting nexin C-terminal" evidence="2">
    <location>
        <begin position="181"/>
        <end position="252"/>
    </location>
</feature>
<name>A0A7J6BA36_AMEME</name>
<feature type="compositionally biased region" description="Basic and acidic residues" evidence="1">
    <location>
        <begin position="120"/>
        <end position="156"/>
    </location>
</feature>
<sequence>MCTDPLERQDKETANESFVADGELLPIPEQTSTCTSKQQIKDHTAAQPEVNPDGIQCDGLNIGQFAFRTKYIKFKHVKRNAAADRSSENDENSSIHGTDEVSLSNSNGNISKVENIPQRKSSETDKSERKEKKSDPEKETLSQPSGERKMSNHWEQPEANKVIIDLLKEISENSYTFNFMKTIVKPFTPLINKKVNTFLKNMNPSEAQIATYIDTFCKNIWPDRAEPQTLPHSSDNKNETKQKAMQIMTSKFAGFLSINKTKVERIFKIFQNAEENKKLVYMLLMYLFRVFLPGEPGFNVMSKLNVKSTI</sequence>
<dbReference type="AlphaFoldDB" id="A0A7J6BA36"/>
<accession>A0A7J6BA36</accession>
<dbReference type="InterPro" id="IPR013937">
    <property type="entry name" value="Sorting_nexin_C"/>
</dbReference>
<dbReference type="Pfam" id="PF08628">
    <property type="entry name" value="Nexin_C"/>
    <property type="match status" value="1"/>
</dbReference>
<dbReference type="EMBL" id="JAAGNN010000003">
    <property type="protein sequence ID" value="KAF4091307.1"/>
    <property type="molecule type" value="Genomic_DNA"/>
</dbReference>
<dbReference type="PANTHER" id="PTHR22775:SF48">
    <property type="entry name" value="SORTING NEXIN-25"/>
    <property type="match status" value="1"/>
</dbReference>
<dbReference type="PANTHER" id="PTHR22775">
    <property type="entry name" value="SORTING NEXIN"/>
    <property type="match status" value="1"/>
</dbReference>
<evidence type="ECO:0000256" key="1">
    <source>
        <dbReference type="SAM" id="MobiDB-lite"/>
    </source>
</evidence>
<comment type="caution">
    <text evidence="3">The sequence shown here is derived from an EMBL/GenBank/DDBJ whole genome shotgun (WGS) entry which is preliminary data.</text>
</comment>
<feature type="compositionally biased region" description="Polar residues" evidence="1">
    <location>
        <begin position="29"/>
        <end position="38"/>
    </location>
</feature>
<organism evidence="3 4">
    <name type="scientific">Ameiurus melas</name>
    <name type="common">Black bullhead</name>
    <name type="synonym">Silurus melas</name>
    <dbReference type="NCBI Taxonomy" id="219545"/>
    <lineage>
        <taxon>Eukaryota</taxon>
        <taxon>Metazoa</taxon>
        <taxon>Chordata</taxon>
        <taxon>Craniata</taxon>
        <taxon>Vertebrata</taxon>
        <taxon>Euteleostomi</taxon>
        <taxon>Actinopterygii</taxon>
        <taxon>Neopterygii</taxon>
        <taxon>Teleostei</taxon>
        <taxon>Ostariophysi</taxon>
        <taxon>Siluriformes</taxon>
        <taxon>Ictaluridae</taxon>
        <taxon>Ameiurus</taxon>
    </lineage>
</organism>
<evidence type="ECO:0000313" key="3">
    <source>
        <dbReference type="EMBL" id="KAF4091307.1"/>
    </source>
</evidence>